<evidence type="ECO:0000313" key="2">
    <source>
        <dbReference type="EMBL" id="TCL43470.1"/>
    </source>
</evidence>
<accession>A0A9X8UJB7</accession>
<dbReference type="AlphaFoldDB" id="A0A9X8UJB7"/>
<feature type="signal peptide" evidence="1">
    <location>
        <begin position="1"/>
        <end position="27"/>
    </location>
</feature>
<evidence type="ECO:0000313" key="3">
    <source>
        <dbReference type="Proteomes" id="UP000294682"/>
    </source>
</evidence>
<proteinExistence type="predicted"/>
<reference evidence="2 3" key="1">
    <citation type="submission" date="2019-03" db="EMBL/GenBank/DDBJ databases">
        <title>Genomic Encyclopedia of Type Strains, Phase IV (KMG-IV): sequencing the most valuable type-strain genomes for metagenomic binning, comparative biology and taxonomic classification.</title>
        <authorList>
            <person name="Goeker M."/>
        </authorList>
    </citation>
    <scope>NUCLEOTIDE SEQUENCE [LARGE SCALE GENOMIC DNA]</scope>
    <source>
        <strain evidence="2 3">DSM 100433</strain>
    </source>
</reference>
<keyword evidence="1" id="KW-0732">Signal</keyword>
<dbReference type="Proteomes" id="UP000294682">
    <property type="component" value="Unassembled WGS sequence"/>
</dbReference>
<comment type="caution">
    <text evidence="2">The sequence shown here is derived from an EMBL/GenBank/DDBJ whole genome shotgun (WGS) entry which is preliminary data.</text>
</comment>
<sequence>MPRRLLPIVTGMLLCILSLTAAGAALAVPDEEDVRTAFVFGDFVKYEVTDPQDVERIFTELQEIDDLTAPNEQYAFAAGGVPRGVLFELKDGKTVCYEVWGDNRIQREGSASPAILSGKLGTLRGLIEELSQKYQPDVEPFLLASPGEIPAPGQADGGTLHLYDNPTKSYAPVKGGRLTRLIGALAALDGAGRPAGPDELGAALASPDGMAVYDGEIKLEYEFYEKGILIKTHVNRYNFGQEPFRSDMGIPDRAYVFSGEGYRALRNLLREDMKELPKGDYWLGMMRYYKLRGGAGMPPAFSLHNYLTGYRRESDANEGIIFSDLKALQIEPESYQKITGQVLLSEPELAIEIRFEGGIVYTVSMNQSYLQVHSSDVGYAVRHRFAAGSPGYGRLLEIASEAQRYADVRQNPGT</sequence>
<organism evidence="2 3">
    <name type="scientific">Harryflintia acetispora</name>
    <dbReference type="NCBI Taxonomy" id="1849041"/>
    <lineage>
        <taxon>Bacteria</taxon>
        <taxon>Bacillati</taxon>
        <taxon>Bacillota</taxon>
        <taxon>Clostridia</taxon>
        <taxon>Eubacteriales</taxon>
        <taxon>Oscillospiraceae</taxon>
        <taxon>Harryflintia</taxon>
    </lineage>
</organism>
<evidence type="ECO:0000256" key="1">
    <source>
        <dbReference type="SAM" id="SignalP"/>
    </source>
</evidence>
<dbReference type="RefSeq" id="WP_132084464.1">
    <property type="nucleotide sequence ID" value="NZ_SLUK01000005.1"/>
</dbReference>
<keyword evidence="3" id="KW-1185">Reference proteome</keyword>
<dbReference type="EMBL" id="SLUK01000005">
    <property type="protein sequence ID" value="TCL43470.1"/>
    <property type="molecule type" value="Genomic_DNA"/>
</dbReference>
<feature type="chain" id="PRO_5040731750" evidence="1">
    <location>
        <begin position="28"/>
        <end position="414"/>
    </location>
</feature>
<protein>
    <submittedName>
        <fullName evidence="2">Uncharacterized protein</fullName>
    </submittedName>
</protein>
<gene>
    <name evidence="2" type="ORF">EDD78_105100</name>
</gene>
<name>A0A9X8UJB7_9FIRM</name>